<sequence>MDKWKNILDENILKYNVSFAAIFVLNYECLKDYIINQVRDFYSDNGKWDGDNYISEETAKYKKEVRALDKNIENASLKWFLQLDVITVDDFEKYQVIRKRRNDITHKLLKNLNDGFTENDTKLFGDMLEIYNKIDKWWINEIEIPIIGNDIPEDYNGNEMCGAQAMILSIINSIVLGNKGAEYKEILDKLNETLSFQWNLRSRST</sequence>
<name>A0A6N2W219_ANAHA</name>
<dbReference type="EMBL" id="CACRSX010000063">
    <property type="protein sequence ID" value="VYT34891.1"/>
    <property type="molecule type" value="Genomic_DNA"/>
</dbReference>
<gene>
    <name evidence="1" type="ORF">AHLFYP4_02739</name>
</gene>
<organism evidence="1">
    <name type="scientific">Anaerostipes hadrus</name>
    <dbReference type="NCBI Taxonomy" id="649756"/>
    <lineage>
        <taxon>Bacteria</taxon>
        <taxon>Bacillati</taxon>
        <taxon>Bacillota</taxon>
        <taxon>Clostridia</taxon>
        <taxon>Lachnospirales</taxon>
        <taxon>Lachnospiraceae</taxon>
        <taxon>Anaerostipes</taxon>
    </lineage>
</organism>
<dbReference type="AlphaFoldDB" id="A0A6N2W219"/>
<dbReference type="RefSeq" id="WP_421721440.1">
    <property type="nucleotide sequence ID" value="NZ_CACRSX010000063.1"/>
</dbReference>
<evidence type="ECO:0000313" key="1">
    <source>
        <dbReference type="EMBL" id="VYT34891.1"/>
    </source>
</evidence>
<reference evidence="1" key="1">
    <citation type="submission" date="2019-11" db="EMBL/GenBank/DDBJ databases">
        <authorList>
            <person name="Feng L."/>
        </authorList>
    </citation>
    <scope>NUCLEOTIDE SEQUENCE</scope>
    <source>
        <strain evidence="1">AhadrusLFYP4</strain>
    </source>
</reference>
<accession>A0A6N2W219</accession>
<protein>
    <submittedName>
        <fullName evidence="1">Uncharacterized protein</fullName>
    </submittedName>
</protein>
<proteinExistence type="predicted"/>